<name>A0A087EER7_9BIFI</name>
<keyword evidence="4" id="KW-1185">Reference proteome</keyword>
<dbReference type="NCBIfam" id="NF009154">
    <property type="entry name" value="PRK12497.3-3"/>
    <property type="match status" value="1"/>
</dbReference>
<proteinExistence type="inferred from homology"/>
<dbReference type="InterPro" id="IPR003509">
    <property type="entry name" value="UPF0102_YraN-like"/>
</dbReference>
<dbReference type="GO" id="GO:0004519">
    <property type="term" value="F:endonuclease activity"/>
    <property type="evidence" value="ECO:0007669"/>
    <property type="project" value="UniProtKB-KW"/>
</dbReference>
<dbReference type="RefSeq" id="WP_081693587.1">
    <property type="nucleotide sequence ID" value="NZ_JGZU01000008.1"/>
</dbReference>
<protein>
    <recommendedName>
        <fullName evidence="2">UPF0102 protein BITS_1604</fullName>
    </recommendedName>
</protein>
<keyword evidence="3" id="KW-0255">Endonuclease</keyword>
<dbReference type="InterPro" id="IPR011335">
    <property type="entry name" value="Restrct_endonuc-II-like"/>
</dbReference>
<keyword evidence="3" id="KW-0540">Nuclease</keyword>
<dbReference type="PANTHER" id="PTHR34039:SF1">
    <property type="entry name" value="UPF0102 PROTEIN YRAN"/>
    <property type="match status" value="1"/>
</dbReference>
<dbReference type="AlphaFoldDB" id="A0A087EER7"/>
<dbReference type="CDD" id="cd20736">
    <property type="entry name" value="PoNe_Nuclease"/>
    <property type="match status" value="1"/>
</dbReference>
<evidence type="ECO:0000256" key="2">
    <source>
        <dbReference type="HAMAP-Rule" id="MF_00048"/>
    </source>
</evidence>
<keyword evidence="3" id="KW-0378">Hydrolase</keyword>
<evidence type="ECO:0000256" key="1">
    <source>
        <dbReference type="ARBA" id="ARBA00006738"/>
    </source>
</evidence>
<evidence type="ECO:0000313" key="3">
    <source>
        <dbReference type="EMBL" id="KFJ06268.1"/>
    </source>
</evidence>
<dbReference type="NCBIfam" id="NF009150">
    <property type="entry name" value="PRK12497.1-3"/>
    <property type="match status" value="1"/>
</dbReference>
<dbReference type="Gene3D" id="3.40.1350.10">
    <property type="match status" value="1"/>
</dbReference>
<dbReference type="eggNOG" id="COG0792">
    <property type="taxonomic scope" value="Bacteria"/>
</dbReference>
<dbReference type="OrthoDB" id="9794876at2"/>
<dbReference type="PANTHER" id="PTHR34039">
    <property type="entry name" value="UPF0102 PROTEIN YRAN"/>
    <property type="match status" value="1"/>
</dbReference>
<dbReference type="GO" id="GO:0003676">
    <property type="term" value="F:nucleic acid binding"/>
    <property type="evidence" value="ECO:0007669"/>
    <property type="project" value="InterPro"/>
</dbReference>
<dbReference type="HAMAP" id="MF_00048">
    <property type="entry name" value="UPF0102"/>
    <property type="match status" value="1"/>
</dbReference>
<organism evidence="3 4">
    <name type="scientific">Bifidobacterium tsurumiense</name>
    <dbReference type="NCBI Taxonomy" id="356829"/>
    <lineage>
        <taxon>Bacteria</taxon>
        <taxon>Bacillati</taxon>
        <taxon>Actinomycetota</taxon>
        <taxon>Actinomycetes</taxon>
        <taxon>Bifidobacteriales</taxon>
        <taxon>Bifidobacteriaceae</taxon>
        <taxon>Bifidobacterium</taxon>
    </lineage>
</organism>
<dbReference type="SUPFAM" id="SSF52980">
    <property type="entry name" value="Restriction endonuclease-like"/>
    <property type="match status" value="1"/>
</dbReference>
<gene>
    <name evidence="3" type="ORF">BITS_1604</name>
</gene>
<sequence length="121" mass="14067">MAENPKQLGAYGERYAAAWLELQGWYVLERNWRTRFGELDIIMLDPKHTVVFVEVKTRRSTRQGLPQEAVTSNKQANLRHAALAWLHEVDHRISNNGLRFDVITNIVGRKEVSTRHIKEAF</sequence>
<dbReference type="NCBIfam" id="TIGR00252">
    <property type="entry name" value="YraN family protein"/>
    <property type="match status" value="1"/>
</dbReference>
<accession>A0A087EER7</accession>
<dbReference type="Pfam" id="PF02021">
    <property type="entry name" value="UPF0102"/>
    <property type="match status" value="1"/>
</dbReference>
<dbReference type="STRING" id="356829.BITS_1604"/>
<dbReference type="Proteomes" id="UP000029080">
    <property type="component" value="Unassembled WGS sequence"/>
</dbReference>
<comment type="caution">
    <text evidence="3">The sequence shown here is derived from an EMBL/GenBank/DDBJ whole genome shotgun (WGS) entry which is preliminary data.</text>
</comment>
<evidence type="ECO:0000313" key="4">
    <source>
        <dbReference type="Proteomes" id="UP000029080"/>
    </source>
</evidence>
<dbReference type="InterPro" id="IPR011856">
    <property type="entry name" value="tRNA_endonuc-like_dom_sf"/>
</dbReference>
<reference evidence="3 4" key="1">
    <citation type="submission" date="2014-03" db="EMBL/GenBank/DDBJ databases">
        <title>Genomics of Bifidobacteria.</title>
        <authorList>
            <person name="Ventura M."/>
            <person name="Milani C."/>
            <person name="Lugli G.A."/>
        </authorList>
    </citation>
    <scope>NUCLEOTIDE SEQUENCE [LARGE SCALE GENOMIC DNA]</scope>
    <source>
        <strain evidence="3 4">JCM 13495</strain>
    </source>
</reference>
<comment type="similarity">
    <text evidence="1 2">Belongs to the UPF0102 family.</text>
</comment>
<dbReference type="EMBL" id="JGZU01000008">
    <property type="protein sequence ID" value="KFJ06268.1"/>
    <property type="molecule type" value="Genomic_DNA"/>
</dbReference>